<organism evidence="1 2">
    <name type="scientific">Halalkalibacter hemicellulosilyticusJCM 9152</name>
    <dbReference type="NCBI Taxonomy" id="1236971"/>
    <lineage>
        <taxon>Bacteria</taxon>
        <taxon>Bacillati</taxon>
        <taxon>Bacillota</taxon>
        <taxon>Bacilli</taxon>
        <taxon>Bacillales</taxon>
        <taxon>Bacillaceae</taxon>
        <taxon>Halalkalibacter</taxon>
    </lineage>
</organism>
<dbReference type="Proteomes" id="UP000018895">
    <property type="component" value="Unassembled WGS sequence"/>
</dbReference>
<dbReference type="EMBL" id="BAUU01000040">
    <property type="protein sequence ID" value="GAE32589.1"/>
    <property type="molecule type" value="Genomic_DNA"/>
</dbReference>
<sequence>MKKIIMLAITCFLIACSEERQQEQTEETEERNTPAVTVDAKDDLAVEDQIKREDIQKEMKGEFRIPTVPIESPFNDEGNIPHVHTEFEIVDEFIDEDGRIYFQLDDNPIRSIISSYDENVIHITNYSDTMIDILAAEAYKLEEEVIEEAYQFFINNPPAQLLGTDLNEYRTWDEATNLERSIIQIVYLIAPTLNDLDSIAKHELYDHEALPTLLEEFKTLGSPNVLIPAPQSLLDIQLYDNMATVQMMWGQLGQFESPEDNREEFTKYLQSVREETTHLVGRVNYTLSEE</sequence>
<comment type="caution">
    <text evidence="1">The sequence shown here is derived from an EMBL/GenBank/DDBJ whole genome shotgun (WGS) entry which is preliminary data.</text>
</comment>
<reference evidence="1" key="1">
    <citation type="journal article" date="2014" name="Genome Announc.">
        <title>Draft Genome Sequences of Three Alkaliphilic Bacillus Strains, Bacillus wakoensis JCM 9140T, Bacillus akibai JCM 9157T, and Bacillus hemicellulosilyticus JCM 9152T.</title>
        <authorList>
            <person name="Yuki M."/>
            <person name="Oshima K."/>
            <person name="Suda W."/>
            <person name="Oshida Y."/>
            <person name="Kitamura K."/>
            <person name="Iida T."/>
            <person name="Hattori M."/>
            <person name="Ohkuma M."/>
        </authorList>
    </citation>
    <scope>NUCLEOTIDE SEQUENCE [LARGE SCALE GENOMIC DNA]</scope>
    <source>
        <strain evidence="1">JCM 9152</strain>
    </source>
</reference>
<dbReference type="RefSeq" id="WP_035346924.1">
    <property type="nucleotide sequence ID" value="NZ_BAUU01000040.1"/>
</dbReference>
<evidence type="ECO:0000313" key="1">
    <source>
        <dbReference type="EMBL" id="GAE32589.1"/>
    </source>
</evidence>
<evidence type="ECO:0000313" key="2">
    <source>
        <dbReference type="Proteomes" id="UP000018895"/>
    </source>
</evidence>
<dbReference type="PROSITE" id="PS51257">
    <property type="entry name" value="PROKAR_LIPOPROTEIN"/>
    <property type="match status" value="1"/>
</dbReference>
<dbReference type="OrthoDB" id="2661780at2"/>
<keyword evidence="2" id="KW-1185">Reference proteome</keyword>
<protein>
    <submittedName>
        <fullName evidence="1">Uncharacterized protein</fullName>
    </submittedName>
</protein>
<gene>
    <name evidence="1" type="ORF">JCM9152_4128</name>
</gene>
<proteinExistence type="predicted"/>
<name>W4QMM5_9BACI</name>
<accession>W4QMM5</accession>
<dbReference type="AlphaFoldDB" id="W4QMM5"/>